<gene>
    <name evidence="1" type="ORF">PBS003_LOCUS367</name>
</gene>
<evidence type="ECO:0000313" key="2">
    <source>
        <dbReference type="Proteomes" id="UP001160483"/>
    </source>
</evidence>
<sequence>MLFLVRSVLESVNVFADLFVTTLQSWARTRAYGLNPVVVRYYRFLKRIRFVYTCLYHQELCVYPWHGECRELSVALLSSFNAAEVEFGASALGIYSASAGVSNSGTVVSNLSTDIRGTSIDVVGTSADLSGTTTASALAGLETAMAVPSDDEMSTELAVAGNAAMSSLCARYAGESSKIGSKTFSGRDAVQEFQRVCLGVASDEAALASLLLSKTVEHRCLIW</sequence>
<dbReference type="AlphaFoldDB" id="A0AAU9KPF0"/>
<dbReference type="Proteomes" id="UP001160483">
    <property type="component" value="Unassembled WGS sequence"/>
</dbReference>
<evidence type="ECO:0000313" key="1">
    <source>
        <dbReference type="EMBL" id="CAH0473476.1"/>
    </source>
</evidence>
<name>A0AAU9KPF0_9STRA</name>
<proteinExistence type="predicted"/>
<comment type="caution">
    <text evidence="1">The sequence shown here is derived from an EMBL/GenBank/DDBJ whole genome shotgun (WGS) entry which is preliminary data.</text>
</comment>
<reference evidence="1" key="1">
    <citation type="submission" date="2021-11" db="EMBL/GenBank/DDBJ databases">
        <authorList>
            <person name="Islam A."/>
            <person name="Islam S."/>
            <person name="Flora M.S."/>
            <person name="Rahman M."/>
            <person name="Ziaur R.M."/>
            <person name="Epstein J.H."/>
            <person name="Hassan M."/>
            <person name="Klassen M."/>
            <person name="Woodard K."/>
            <person name="Webb A."/>
            <person name="Webby R.J."/>
            <person name="El Zowalaty M.E."/>
        </authorList>
    </citation>
    <scope>NUCLEOTIDE SEQUENCE</scope>
    <source>
        <strain evidence="1">Pbs3</strain>
    </source>
</reference>
<accession>A0AAU9KPF0</accession>
<dbReference type="EMBL" id="CAKKTJ010000084">
    <property type="protein sequence ID" value="CAH0473476.1"/>
    <property type="molecule type" value="Genomic_DNA"/>
</dbReference>
<protein>
    <submittedName>
        <fullName evidence="1">Uncharacterized protein</fullName>
    </submittedName>
</protein>
<organism evidence="1 2">
    <name type="scientific">Peronospora belbahrii</name>
    <dbReference type="NCBI Taxonomy" id="622444"/>
    <lineage>
        <taxon>Eukaryota</taxon>
        <taxon>Sar</taxon>
        <taxon>Stramenopiles</taxon>
        <taxon>Oomycota</taxon>
        <taxon>Peronosporomycetes</taxon>
        <taxon>Peronosporales</taxon>
        <taxon>Peronosporaceae</taxon>
        <taxon>Peronospora</taxon>
    </lineage>
</organism>